<gene>
    <name evidence="1" type="ORF">GGX14DRAFT_563751</name>
</gene>
<evidence type="ECO:0000313" key="2">
    <source>
        <dbReference type="Proteomes" id="UP001219525"/>
    </source>
</evidence>
<keyword evidence="2" id="KW-1185">Reference proteome</keyword>
<comment type="caution">
    <text evidence="1">The sequence shown here is derived from an EMBL/GenBank/DDBJ whole genome shotgun (WGS) entry which is preliminary data.</text>
</comment>
<organism evidence="1 2">
    <name type="scientific">Mycena pura</name>
    <dbReference type="NCBI Taxonomy" id="153505"/>
    <lineage>
        <taxon>Eukaryota</taxon>
        <taxon>Fungi</taxon>
        <taxon>Dikarya</taxon>
        <taxon>Basidiomycota</taxon>
        <taxon>Agaricomycotina</taxon>
        <taxon>Agaricomycetes</taxon>
        <taxon>Agaricomycetidae</taxon>
        <taxon>Agaricales</taxon>
        <taxon>Marasmiineae</taxon>
        <taxon>Mycenaceae</taxon>
        <taxon>Mycena</taxon>
    </lineage>
</organism>
<proteinExistence type="predicted"/>
<sequence>MAALITTLDYQSVIGTTTSMSIAKDTHMHQTSRPVATLTRLVAEDACTVTVRVGTTSESSVINHTAAARVHAPRTRAAAAAYEELFARLGFAELHLTTTTWMTRTPRAGPRVRAAVQWDPRHHWRDMPAPDAVAVILRDMYGAATATVRIGKLKAGCATDHAMIHAIALLHAI</sequence>
<dbReference type="AlphaFoldDB" id="A0AAD6VHT6"/>
<protein>
    <submittedName>
        <fullName evidence="1">Uncharacterized protein</fullName>
    </submittedName>
</protein>
<reference evidence="1" key="1">
    <citation type="submission" date="2023-03" db="EMBL/GenBank/DDBJ databases">
        <title>Massive genome expansion in bonnet fungi (Mycena s.s.) driven by repeated elements and novel gene families across ecological guilds.</title>
        <authorList>
            <consortium name="Lawrence Berkeley National Laboratory"/>
            <person name="Harder C.B."/>
            <person name="Miyauchi S."/>
            <person name="Viragh M."/>
            <person name="Kuo A."/>
            <person name="Thoen E."/>
            <person name="Andreopoulos B."/>
            <person name="Lu D."/>
            <person name="Skrede I."/>
            <person name="Drula E."/>
            <person name="Henrissat B."/>
            <person name="Morin E."/>
            <person name="Kohler A."/>
            <person name="Barry K."/>
            <person name="LaButti K."/>
            <person name="Morin E."/>
            <person name="Salamov A."/>
            <person name="Lipzen A."/>
            <person name="Mereny Z."/>
            <person name="Hegedus B."/>
            <person name="Baldrian P."/>
            <person name="Stursova M."/>
            <person name="Weitz H."/>
            <person name="Taylor A."/>
            <person name="Grigoriev I.V."/>
            <person name="Nagy L.G."/>
            <person name="Martin F."/>
            <person name="Kauserud H."/>
        </authorList>
    </citation>
    <scope>NUCLEOTIDE SEQUENCE</scope>
    <source>
        <strain evidence="1">9144</strain>
    </source>
</reference>
<dbReference type="EMBL" id="JARJCW010000021">
    <property type="protein sequence ID" value="KAJ7213431.1"/>
    <property type="molecule type" value="Genomic_DNA"/>
</dbReference>
<evidence type="ECO:0000313" key="1">
    <source>
        <dbReference type="EMBL" id="KAJ7213431.1"/>
    </source>
</evidence>
<name>A0AAD6VHT6_9AGAR</name>
<accession>A0AAD6VHT6</accession>
<dbReference type="Proteomes" id="UP001219525">
    <property type="component" value="Unassembled WGS sequence"/>
</dbReference>